<dbReference type="AlphaFoldDB" id="I0R7T1"/>
<dbReference type="PATRIC" id="fig|1095750.3.peg.1480"/>
<accession>I0R7T1</accession>
<sequence>MTEERIQELIAKGAKRWTKGNNDRLYVDAYKLGLETSRYKTGNICSAQWQGETISNSQANKLIGASIYYNLKTDNVSIAYKGNLNNLTEVVENFFSK</sequence>
<organism evidence="1 2">
    <name type="scientific">Lachnoanaerobaculum saburreum F0468</name>
    <dbReference type="NCBI Taxonomy" id="1095750"/>
    <lineage>
        <taxon>Bacteria</taxon>
        <taxon>Bacillati</taxon>
        <taxon>Bacillota</taxon>
        <taxon>Clostridia</taxon>
        <taxon>Lachnospirales</taxon>
        <taxon>Lachnospiraceae</taxon>
        <taxon>Lachnoanaerobaculum</taxon>
    </lineage>
</organism>
<evidence type="ECO:0000313" key="1">
    <source>
        <dbReference type="EMBL" id="EIC95739.1"/>
    </source>
</evidence>
<evidence type="ECO:0000313" key="2">
    <source>
        <dbReference type="Proteomes" id="UP000005039"/>
    </source>
</evidence>
<protein>
    <submittedName>
        <fullName evidence="1">Uncharacterized protein</fullName>
    </submittedName>
</protein>
<dbReference type="Proteomes" id="UP000005039">
    <property type="component" value="Unassembled WGS sequence"/>
</dbReference>
<reference evidence="1 2" key="1">
    <citation type="submission" date="2012-03" db="EMBL/GenBank/DDBJ databases">
        <authorList>
            <person name="Durkin A.S."/>
            <person name="McCorrison J."/>
            <person name="Torralba M."/>
            <person name="Gillis M."/>
            <person name="Methe B."/>
            <person name="Sutton G."/>
            <person name="Nelson K.E."/>
        </authorList>
    </citation>
    <scope>NUCLEOTIDE SEQUENCE [LARGE SCALE GENOMIC DNA]</scope>
    <source>
        <strain evidence="1 2">F0468</strain>
    </source>
</reference>
<keyword evidence="2" id="KW-1185">Reference proteome</keyword>
<gene>
    <name evidence="1" type="ORF">HMPREF9970_2262</name>
</gene>
<name>I0R7T1_9FIRM</name>
<comment type="caution">
    <text evidence="1">The sequence shown here is derived from an EMBL/GenBank/DDBJ whole genome shotgun (WGS) entry which is preliminary data.</text>
</comment>
<proteinExistence type="predicted"/>
<dbReference type="EMBL" id="AJGH01000069">
    <property type="protein sequence ID" value="EIC95739.1"/>
    <property type="molecule type" value="Genomic_DNA"/>
</dbReference>
<dbReference type="OrthoDB" id="4222258at2"/>
<dbReference type="RefSeq" id="WP_008754088.1">
    <property type="nucleotide sequence ID" value="NZ_AJGH01000069.1"/>
</dbReference>